<dbReference type="AlphaFoldDB" id="A0A4S4DIN7"/>
<dbReference type="SMR" id="A0A4S4DIN7"/>
<dbReference type="SMART" id="SM00717">
    <property type="entry name" value="SANT"/>
    <property type="match status" value="1"/>
</dbReference>
<accession>A0A4S4DIN7</accession>
<dbReference type="GO" id="GO:0009723">
    <property type="term" value="P:response to ethylene"/>
    <property type="evidence" value="ECO:0007669"/>
    <property type="project" value="TreeGrafter"/>
</dbReference>
<keyword evidence="6" id="KW-0862">Zinc</keyword>
<sequence length="326" mass="35318">MVKESVRKCSHCGHNGHNSRTCNGNGKGCLKLFGVTILTQKEDESIRKSKSTGNLIACNGEHSVLDVGYLSDGLIHSKRANDAHERKKGVPWTEDEHRAFLAGLEKLGKGDWRGVSRIYVPSRTPTQVASHAQKYFIRMSTADKKKRRSSLFDMSFNEPQIYHSPSQEPLDKTAEISPQADKLPAANLNNIGDTQGQVSASTSALVASPLEAPPVLPLAASYGVPDFRQMPYMPMVGVSGNVQNFPGGTLYPTMSLVPMVNFPNHHGYFYVPKSYGNFATCGPYMAQPSSGLLAQPLTHGLLSQAGSAETSSMVNKDGLDMHVGVN</sequence>
<evidence type="ECO:0000313" key="11">
    <source>
        <dbReference type="Proteomes" id="UP000306102"/>
    </source>
</evidence>
<name>A0A4S4DIN7_CAMSN</name>
<dbReference type="GO" id="GO:0005634">
    <property type="term" value="C:nucleus"/>
    <property type="evidence" value="ECO:0007669"/>
    <property type="project" value="UniProtKB-SubCell"/>
</dbReference>
<evidence type="ECO:0000259" key="8">
    <source>
        <dbReference type="PROSITE" id="PS50158"/>
    </source>
</evidence>
<dbReference type="Proteomes" id="UP000306102">
    <property type="component" value="Unassembled WGS sequence"/>
</dbReference>
<dbReference type="GO" id="GO:0008270">
    <property type="term" value="F:zinc ion binding"/>
    <property type="evidence" value="ECO:0007669"/>
    <property type="project" value="UniProtKB-KW"/>
</dbReference>
<feature type="domain" description="HTH myb-type" evidence="9">
    <location>
        <begin position="84"/>
        <end position="140"/>
    </location>
</feature>
<evidence type="ECO:0000256" key="3">
    <source>
        <dbReference type="ARBA" id="ARBA00023125"/>
    </source>
</evidence>
<dbReference type="InterPro" id="IPR017930">
    <property type="entry name" value="Myb_dom"/>
</dbReference>
<keyword evidence="11" id="KW-1185">Reference proteome</keyword>
<evidence type="ECO:0000259" key="9">
    <source>
        <dbReference type="PROSITE" id="PS51294"/>
    </source>
</evidence>
<comment type="subcellular location">
    <subcellularLocation>
        <location evidence="1">Nucleus</location>
    </subcellularLocation>
</comment>
<dbReference type="STRING" id="542762.A0A4S4DIN7"/>
<dbReference type="SUPFAM" id="SSF46689">
    <property type="entry name" value="Homeodomain-like"/>
    <property type="match status" value="1"/>
</dbReference>
<dbReference type="Pfam" id="PF00249">
    <property type="entry name" value="Myb_DNA-binding"/>
    <property type="match status" value="1"/>
</dbReference>
<keyword evidence="3" id="KW-0238">DNA-binding</keyword>
<keyword evidence="6" id="KW-0863">Zinc-finger</keyword>
<keyword evidence="6" id="KW-0479">Metal-binding</keyword>
<dbReference type="EMBL" id="SDRB02011225">
    <property type="protein sequence ID" value="THG02284.1"/>
    <property type="molecule type" value="Genomic_DNA"/>
</dbReference>
<evidence type="ECO:0000313" key="10">
    <source>
        <dbReference type="EMBL" id="THG02284.1"/>
    </source>
</evidence>
<dbReference type="PROSITE" id="PS50158">
    <property type="entry name" value="ZF_CCHC"/>
    <property type="match status" value="1"/>
</dbReference>
<dbReference type="InterPro" id="IPR001005">
    <property type="entry name" value="SANT/Myb"/>
</dbReference>
<reference evidence="10 11" key="1">
    <citation type="journal article" date="2018" name="Proc. Natl. Acad. Sci. U.S.A.">
        <title>Draft genome sequence of Camellia sinensis var. sinensis provides insights into the evolution of the tea genome and tea quality.</title>
        <authorList>
            <person name="Wei C."/>
            <person name="Yang H."/>
            <person name="Wang S."/>
            <person name="Zhao J."/>
            <person name="Liu C."/>
            <person name="Gao L."/>
            <person name="Xia E."/>
            <person name="Lu Y."/>
            <person name="Tai Y."/>
            <person name="She G."/>
            <person name="Sun J."/>
            <person name="Cao H."/>
            <person name="Tong W."/>
            <person name="Gao Q."/>
            <person name="Li Y."/>
            <person name="Deng W."/>
            <person name="Jiang X."/>
            <person name="Wang W."/>
            <person name="Chen Q."/>
            <person name="Zhang S."/>
            <person name="Li H."/>
            <person name="Wu J."/>
            <person name="Wang P."/>
            <person name="Li P."/>
            <person name="Shi C."/>
            <person name="Zheng F."/>
            <person name="Jian J."/>
            <person name="Huang B."/>
            <person name="Shan D."/>
            <person name="Shi M."/>
            <person name="Fang C."/>
            <person name="Yue Y."/>
            <person name="Li F."/>
            <person name="Li D."/>
            <person name="Wei S."/>
            <person name="Han B."/>
            <person name="Jiang C."/>
            <person name="Yin Y."/>
            <person name="Xia T."/>
            <person name="Zhang Z."/>
            <person name="Bennetzen J.L."/>
            <person name="Zhao S."/>
            <person name="Wan X."/>
        </authorList>
    </citation>
    <scope>NUCLEOTIDE SEQUENCE [LARGE SCALE GENOMIC DNA]</scope>
    <source>
        <strain evidence="11">cv. Shuchazao</strain>
        <tissue evidence="10">Leaf</tissue>
    </source>
</reference>
<protein>
    <submittedName>
        <fullName evidence="10">Uncharacterized protein</fullName>
    </submittedName>
</protein>
<dbReference type="InterPro" id="IPR052245">
    <property type="entry name" value="Plant_Stress_Dev_TF"/>
</dbReference>
<dbReference type="CDD" id="cd00167">
    <property type="entry name" value="SANT"/>
    <property type="match status" value="1"/>
</dbReference>
<dbReference type="PROSITE" id="PS51294">
    <property type="entry name" value="HTH_MYB"/>
    <property type="match status" value="1"/>
</dbReference>
<feature type="domain" description="Myb-like" evidence="7">
    <location>
        <begin position="84"/>
        <end position="136"/>
    </location>
</feature>
<dbReference type="InterPro" id="IPR006447">
    <property type="entry name" value="Myb_dom_plants"/>
</dbReference>
<evidence type="ECO:0000256" key="6">
    <source>
        <dbReference type="PROSITE-ProRule" id="PRU00047"/>
    </source>
</evidence>
<evidence type="ECO:0000259" key="7">
    <source>
        <dbReference type="PROSITE" id="PS50090"/>
    </source>
</evidence>
<gene>
    <name evidence="10" type="ORF">TEA_012255</name>
</gene>
<dbReference type="GO" id="GO:0003677">
    <property type="term" value="F:DNA binding"/>
    <property type="evidence" value="ECO:0007669"/>
    <property type="project" value="UniProtKB-KW"/>
</dbReference>
<dbReference type="InterPro" id="IPR001878">
    <property type="entry name" value="Znf_CCHC"/>
</dbReference>
<dbReference type="PROSITE" id="PS50090">
    <property type="entry name" value="MYB_LIKE"/>
    <property type="match status" value="1"/>
</dbReference>
<feature type="domain" description="CCHC-type" evidence="8">
    <location>
        <begin position="7"/>
        <end position="22"/>
    </location>
</feature>
<dbReference type="Gene3D" id="1.10.10.60">
    <property type="entry name" value="Homeodomain-like"/>
    <property type="match status" value="1"/>
</dbReference>
<dbReference type="InterPro" id="IPR009057">
    <property type="entry name" value="Homeodomain-like_sf"/>
</dbReference>
<evidence type="ECO:0000256" key="4">
    <source>
        <dbReference type="ARBA" id="ARBA00023163"/>
    </source>
</evidence>
<organism evidence="10 11">
    <name type="scientific">Camellia sinensis var. sinensis</name>
    <name type="common">China tea</name>
    <dbReference type="NCBI Taxonomy" id="542762"/>
    <lineage>
        <taxon>Eukaryota</taxon>
        <taxon>Viridiplantae</taxon>
        <taxon>Streptophyta</taxon>
        <taxon>Embryophyta</taxon>
        <taxon>Tracheophyta</taxon>
        <taxon>Spermatophyta</taxon>
        <taxon>Magnoliopsida</taxon>
        <taxon>eudicotyledons</taxon>
        <taxon>Gunneridae</taxon>
        <taxon>Pentapetalae</taxon>
        <taxon>asterids</taxon>
        <taxon>Ericales</taxon>
        <taxon>Theaceae</taxon>
        <taxon>Camellia</taxon>
    </lineage>
</organism>
<dbReference type="PANTHER" id="PTHR44191">
    <property type="entry name" value="TRANSCRIPTION FACTOR KUA1"/>
    <property type="match status" value="1"/>
</dbReference>
<comment type="caution">
    <text evidence="10">The sequence shown here is derived from an EMBL/GenBank/DDBJ whole genome shotgun (WGS) entry which is preliminary data.</text>
</comment>
<keyword evidence="2" id="KW-0805">Transcription regulation</keyword>
<keyword evidence="4" id="KW-0804">Transcription</keyword>
<evidence type="ECO:0000256" key="5">
    <source>
        <dbReference type="ARBA" id="ARBA00023242"/>
    </source>
</evidence>
<dbReference type="FunFam" id="1.10.10.60:FF:000009">
    <property type="entry name" value="transcription factor MYB1R1"/>
    <property type="match status" value="1"/>
</dbReference>
<proteinExistence type="predicted"/>
<evidence type="ECO:0000256" key="2">
    <source>
        <dbReference type="ARBA" id="ARBA00023015"/>
    </source>
</evidence>
<dbReference type="PANTHER" id="PTHR44191:SF4">
    <property type="entry name" value="OS01G0187900 PROTEIN"/>
    <property type="match status" value="1"/>
</dbReference>
<evidence type="ECO:0000256" key="1">
    <source>
        <dbReference type="ARBA" id="ARBA00004123"/>
    </source>
</evidence>
<dbReference type="NCBIfam" id="TIGR01557">
    <property type="entry name" value="myb_SHAQKYF"/>
    <property type="match status" value="1"/>
</dbReference>
<keyword evidence="5" id="KW-0539">Nucleus</keyword>
<dbReference type="GO" id="GO:0009739">
    <property type="term" value="P:response to gibberellin"/>
    <property type="evidence" value="ECO:0007669"/>
    <property type="project" value="TreeGrafter"/>
</dbReference>
<dbReference type="GO" id="GO:0006355">
    <property type="term" value="P:regulation of DNA-templated transcription"/>
    <property type="evidence" value="ECO:0007669"/>
    <property type="project" value="UniProtKB-ARBA"/>
</dbReference>